<feature type="compositionally biased region" description="Low complexity" evidence="1">
    <location>
        <begin position="399"/>
        <end position="416"/>
    </location>
</feature>
<feature type="region of interest" description="Disordered" evidence="1">
    <location>
        <begin position="500"/>
        <end position="520"/>
    </location>
</feature>
<feature type="domain" description="SPOR" evidence="2">
    <location>
        <begin position="433"/>
        <end position="511"/>
    </location>
</feature>
<protein>
    <recommendedName>
        <fullName evidence="2">SPOR domain-containing protein</fullName>
    </recommendedName>
</protein>
<dbReference type="PANTHER" id="PTHR35894">
    <property type="entry name" value="GENERAL SECRETION PATHWAY PROTEIN A-RELATED"/>
    <property type="match status" value="1"/>
</dbReference>
<dbReference type="SUPFAM" id="SSF52540">
    <property type="entry name" value="P-loop containing nucleoside triphosphate hydrolases"/>
    <property type="match status" value="1"/>
</dbReference>
<evidence type="ECO:0000313" key="3">
    <source>
        <dbReference type="EMBL" id="KKO08061.1"/>
    </source>
</evidence>
<evidence type="ECO:0000259" key="2">
    <source>
        <dbReference type="PROSITE" id="PS51724"/>
    </source>
</evidence>
<gene>
    <name evidence="3" type="ORF">LCGC14_0047550</name>
</gene>
<dbReference type="InterPro" id="IPR007730">
    <property type="entry name" value="SPOR-like_dom"/>
</dbReference>
<dbReference type="EMBL" id="LAZR01000010">
    <property type="protein sequence ID" value="KKO08061.1"/>
    <property type="molecule type" value="Genomic_DNA"/>
</dbReference>
<dbReference type="AlphaFoldDB" id="A0A0F9VSG6"/>
<reference evidence="3" key="1">
    <citation type="journal article" date="2015" name="Nature">
        <title>Complex archaea that bridge the gap between prokaryotes and eukaryotes.</title>
        <authorList>
            <person name="Spang A."/>
            <person name="Saw J.H."/>
            <person name="Jorgensen S.L."/>
            <person name="Zaremba-Niedzwiedzka K."/>
            <person name="Martijn J."/>
            <person name="Lind A.E."/>
            <person name="van Eijk R."/>
            <person name="Schleper C."/>
            <person name="Guy L."/>
            <person name="Ettema T.J."/>
        </authorList>
    </citation>
    <scope>NUCLEOTIDE SEQUENCE</scope>
</reference>
<sequence length="520" mass="55176">MTQYKEEAFTSMSEIDRLLDYYQFTHDPFAPRTPGFRFFTPKRKPVLAELHHLARYSSQLLVVTGPEGSGKTLLRQALVASSNKESVQCIVLSAREFSNEEALLGYICQAANADGRDVGSLLQKAQDSEAVGIQLYLVVDDAEELESSALGMLAEIAEAGQSAPRVFLFADEVQIASALQSLQTSPEDGAVHMAALQPLDLAETRDYLGQRLEGAGQGIELLADEQVAAIHTRSQGWPGGINNAARKVMFEAMEQAPIAAAARVGRGGLPLRTLVAVALVALGVGFAWYMGDQPKEPETTVLALPDPIPEVRLSGEAAVEPSAPPTAPLPAGAEPIAPSVPSPASPSIPVSPDATSDISVAEPVPEQVESSAVEVEAVSQAPSVEVKPAPPVVTPKPQPAEAASAQPPIASPAATPKPAEAIGSIRKTEWYRQQSASRYAVQLLGTRSEQAATAFVKTHAQLGDIGYFETMHQGAPWFVVTQGSYGGRQAAQAGVANLPQTLRDSKPWPRSFGDIQKSLR</sequence>
<organism evidence="3">
    <name type="scientific">marine sediment metagenome</name>
    <dbReference type="NCBI Taxonomy" id="412755"/>
    <lineage>
        <taxon>unclassified sequences</taxon>
        <taxon>metagenomes</taxon>
        <taxon>ecological metagenomes</taxon>
    </lineage>
</organism>
<dbReference type="GO" id="GO:0042834">
    <property type="term" value="F:peptidoglycan binding"/>
    <property type="evidence" value="ECO:0007669"/>
    <property type="project" value="InterPro"/>
</dbReference>
<feature type="region of interest" description="Disordered" evidence="1">
    <location>
        <begin position="317"/>
        <end position="418"/>
    </location>
</feature>
<dbReference type="InterPro" id="IPR027417">
    <property type="entry name" value="P-loop_NTPase"/>
</dbReference>
<dbReference type="Gene3D" id="3.30.70.1070">
    <property type="entry name" value="Sporulation related repeat"/>
    <property type="match status" value="1"/>
</dbReference>
<dbReference type="InterPro" id="IPR036680">
    <property type="entry name" value="SPOR-like_sf"/>
</dbReference>
<dbReference type="InterPro" id="IPR052026">
    <property type="entry name" value="ExeA_AAA_ATPase_DNA-bind"/>
</dbReference>
<name>A0A0F9VSG6_9ZZZZ</name>
<dbReference type="GO" id="GO:0016887">
    <property type="term" value="F:ATP hydrolysis activity"/>
    <property type="evidence" value="ECO:0007669"/>
    <property type="project" value="InterPro"/>
</dbReference>
<accession>A0A0F9VSG6</accession>
<proteinExistence type="predicted"/>
<dbReference type="Gene3D" id="3.40.50.300">
    <property type="entry name" value="P-loop containing nucleotide triphosphate hydrolases"/>
    <property type="match status" value="1"/>
</dbReference>
<dbReference type="PROSITE" id="PS51724">
    <property type="entry name" value="SPOR"/>
    <property type="match status" value="1"/>
</dbReference>
<feature type="compositionally biased region" description="Low complexity" evidence="1">
    <location>
        <begin position="362"/>
        <end position="387"/>
    </location>
</feature>
<feature type="compositionally biased region" description="Pro residues" evidence="1">
    <location>
        <begin position="388"/>
        <end position="398"/>
    </location>
</feature>
<dbReference type="InterPro" id="IPR049945">
    <property type="entry name" value="AAA_22"/>
</dbReference>
<dbReference type="PANTHER" id="PTHR35894:SF7">
    <property type="entry name" value="GENERAL SECRETION PATHWAY PROTEIN A-RELATED"/>
    <property type="match status" value="1"/>
</dbReference>
<evidence type="ECO:0000256" key="1">
    <source>
        <dbReference type="SAM" id="MobiDB-lite"/>
    </source>
</evidence>
<comment type="caution">
    <text evidence="3">The sequence shown here is derived from an EMBL/GenBank/DDBJ whole genome shotgun (WGS) entry which is preliminary data.</text>
</comment>
<dbReference type="Pfam" id="PF05036">
    <property type="entry name" value="SPOR"/>
    <property type="match status" value="1"/>
</dbReference>
<dbReference type="Pfam" id="PF13401">
    <property type="entry name" value="AAA_22"/>
    <property type="match status" value="1"/>
</dbReference>